<organism evidence="7 8">
    <name type="scientific">Parabacteroides gordonii MS-1 = DSM 23371</name>
    <dbReference type="NCBI Taxonomy" id="1203610"/>
    <lineage>
        <taxon>Bacteria</taxon>
        <taxon>Pseudomonadati</taxon>
        <taxon>Bacteroidota</taxon>
        <taxon>Bacteroidia</taxon>
        <taxon>Bacteroidales</taxon>
        <taxon>Tannerellaceae</taxon>
        <taxon>Parabacteroides</taxon>
    </lineage>
</organism>
<dbReference type="STRING" id="1203610.HMPREF1536_04592"/>
<dbReference type="GO" id="GO:0009289">
    <property type="term" value="C:pilus"/>
    <property type="evidence" value="ECO:0007669"/>
    <property type="project" value="UniProtKB-SubCell"/>
</dbReference>
<protein>
    <recommendedName>
        <fullName evidence="6">Tudor domain-containing protein</fullName>
    </recommendedName>
</protein>
<reference evidence="7 8" key="1">
    <citation type="submission" date="2013-04" db="EMBL/GenBank/DDBJ databases">
        <title>The Genome Sequence of Parabacteroides gordonii DSM 23371.</title>
        <authorList>
            <consortium name="The Broad Institute Genomics Platform"/>
            <person name="Earl A."/>
            <person name="Ward D."/>
            <person name="Feldgarden M."/>
            <person name="Gevers D."/>
            <person name="Martens E."/>
            <person name="Sakamoto M."/>
            <person name="Benno Y."/>
            <person name="Suzuki N."/>
            <person name="Matsunaga N."/>
            <person name="Koshihara K."/>
            <person name="Seki M."/>
            <person name="Komiya H."/>
            <person name="Walker B."/>
            <person name="Young S."/>
            <person name="Zeng Q."/>
            <person name="Gargeya S."/>
            <person name="Fitzgerald M."/>
            <person name="Haas B."/>
            <person name="Abouelleil A."/>
            <person name="Allen A.W."/>
            <person name="Alvarado L."/>
            <person name="Arachchi H.M."/>
            <person name="Berlin A.M."/>
            <person name="Chapman S.B."/>
            <person name="Gainer-Dewar J."/>
            <person name="Goldberg J."/>
            <person name="Griggs A."/>
            <person name="Gujja S."/>
            <person name="Hansen M."/>
            <person name="Howarth C."/>
            <person name="Imamovic A."/>
            <person name="Ireland A."/>
            <person name="Larimer J."/>
            <person name="McCowan C."/>
            <person name="Murphy C."/>
            <person name="Pearson M."/>
            <person name="Poon T.W."/>
            <person name="Priest M."/>
            <person name="Roberts A."/>
            <person name="Saif S."/>
            <person name="Shea T."/>
            <person name="Sisk P."/>
            <person name="Sykes S."/>
            <person name="Wortman J."/>
            <person name="Nusbaum C."/>
            <person name="Birren B."/>
        </authorList>
    </citation>
    <scope>NUCLEOTIDE SEQUENCE [LARGE SCALE GENOMIC DNA]</scope>
    <source>
        <strain evidence="7 8">MS-1</strain>
    </source>
</reference>
<feature type="signal peptide" evidence="5">
    <location>
        <begin position="1"/>
        <end position="22"/>
    </location>
</feature>
<feature type="domain" description="Tudor" evidence="6">
    <location>
        <begin position="63"/>
        <end position="140"/>
    </location>
</feature>
<dbReference type="InterPro" id="IPR029141">
    <property type="entry name" value="FimA_N"/>
</dbReference>
<dbReference type="PROSITE" id="PS51257">
    <property type="entry name" value="PROKAR_LIPOPROTEIN"/>
    <property type="match status" value="1"/>
</dbReference>
<comment type="caution">
    <text evidence="7">The sequence shown here is derived from an EMBL/GenBank/DDBJ whole genome shotgun (WGS) entry which is preliminary data.</text>
</comment>
<comment type="similarity">
    <text evidence="2">Belongs to the bacteroidetes fimbrillin superfamily. FimA/Mfa1 family.</text>
</comment>
<evidence type="ECO:0000256" key="4">
    <source>
        <dbReference type="ARBA" id="ARBA00023263"/>
    </source>
</evidence>
<feature type="chain" id="PRO_5002489037" description="Tudor domain-containing protein" evidence="5">
    <location>
        <begin position="23"/>
        <end position="404"/>
    </location>
</feature>
<proteinExistence type="inferred from homology"/>
<dbReference type="Gene3D" id="2.60.40.2580">
    <property type="match status" value="1"/>
</dbReference>
<keyword evidence="4" id="KW-0281">Fimbrium</keyword>
<dbReference type="PATRIC" id="fig|1203610.3.peg.4681"/>
<keyword evidence="3 5" id="KW-0732">Signal</keyword>
<evidence type="ECO:0000256" key="3">
    <source>
        <dbReference type="ARBA" id="ARBA00022729"/>
    </source>
</evidence>
<evidence type="ECO:0000256" key="5">
    <source>
        <dbReference type="SAM" id="SignalP"/>
    </source>
</evidence>
<dbReference type="HOGENOM" id="CLU_681237_0_0_10"/>
<dbReference type="AlphaFoldDB" id="A0A0F5IWN3"/>
<dbReference type="Pfam" id="PF06321">
    <property type="entry name" value="P_gingi_FimA"/>
    <property type="match status" value="1"/>
</dbReference>
<dbReference type="InterPro" id="IPR002999">
    <property type="entry name" value="Tudor"/>
</dbReference>
<evidence type="ECO:0000256" key="2">
    <source>
        <dbReference type="ARBA" id="ARBA00006011"/>
    </source>
</evidence>
<name>A0A0F5IWN3_9BACT</name>
<evidence type="ECO:0000313" key="8">
    <source>
        <dbReference type="Proteomes" id="UP000033035"/>
    </source>
</evidence>
<dbReference type="PROSITE" id="PS50304">
    <property type="entry name" value="TUDOR"/>
    <property type="match status" value="1"/>
</dbReference>
<dbReference type="Gene3D" id="2.60.40.3690">
    <property type="match status" value="1"/>
</dbReference>
<evidence type="ECO:0000259" key="6">
    <source>
        <dbReference type="PROSITE" id="PS50304"/>
    </source>
</evidence>
<keyword evidence="8" id="KW-1185">Reference proteome</keyword>
<evidence type="ECO:0000313" key="7">
    <source>
        <dbReference type="EMBL" id="KKB49527.1"/>
    </source>
</evidence>
<dbReference type="RefSeq" id="WP_028728142.1">
    <property type="nucleotide sequence ID" value="NZ_AUAE01000027.1"/>
</dbReference>
<sequence length="404" mass="44027">MKPIYIAPFLLALCLLASCSSGDDEPEVIVPQDATLTLSVAPGSVLTKSSPRATTAVKTLAGEAKINNICAALFKEDGSLLTSSYVDYAAGAGGSKTPDTIRISAKSITNYTYVILVNVGNKSFSTLEKLKEETFALKDIKVDNQPMCSQFKNVTLKPGANYIGSKEVFTEASEEEFLSKESIKVYRTASRIDFEKIGVTWSDENATDLKKANARFLLKRVYATQVKSHTYLTDRSTGDQSVEVKNGTDGLSYLDGKESGSASYLETLNLFNPSEDAESVIISSGSSIESEDINGGTPWRCYVTENTESGLTLPTTLILKGDILPETGEEPILKDRYFFVRLKDMKDTQEKLLPGIIRNYVIRISATITGKGSGDETYRENASAIVTVTPDDWSVEETQHEGVN</sequence>
<accession>A0A0F5IWN3</accession>
<dbReference type="EMBL" id="AQHW01000025">
    <property type="protein sequence ID" value="KKB49527.1"/>
    <property type="molecule type" value="Genomic_DNA"/>
</dbReference>
<gene>
    <name evidence="7" type="ORF">HMPREF1536_04592</name>
</gene>
<evidence type="ECO:0000256" key="1">
    <source>
        <dbReference type="ARBA" id="ARBA00004561"/>
    </source>
</evidence>
<comment type="subcellular location">
    <subcellularLocation>
        <location evidence="1">Fimbrium</location>
    </subcellularLocation>
</comment>
<dbReference type="Proteomes" id="UP000033035">
    <property type="component" value="Unassembled WGS sequence"/>
</dbReference>